<dbReference type="EMBL" id="BART01004080">
    <property type="protein sequence ID" value="GAG66015.1"/>
    <property type="molecule type" value="Genomic_DNA"/>
</dbReference>
<dbReference type="AlphaFoldDB" id="X0Z9J3"/>
<sequence length="37" mass="4109">DRKKRGQTGLSDGLNIEITSGLKEGEEVVERPPREIT</sequence>
<reference evidence="2" key="1">
    <citation type="journal article" date="2014" name="Front. Microbiol.">
        <title>High frequency of phylogenetically diverse reductive dehalogenase-homologous genes in deep subseafloor sedimentary metagenomes.</title>
        <authorList>
            <person name="Kawai M."/>
            <person name="Futagami T."/>
            <person name="Toyoda A."/>
            <person name="Takaki Y."/>
            <person name="Nishi S."/>
            <person name="Hori S."/>
            <person name="Arai W."/>
            <person name="Tsubouchi T."/>
            <person name="Morono Y."/>
            <person name="Uchiyama I."/>
            <person name="Ito T."/>
            <person name="Fujiyama A."/>
            <person name="Inagaki F."/>
            <person name="Takami H."/>
        </authorList>
    </citation>
    <scope>NUCLEOTIDE SEQUENCE</scope>
    <source>
        <strain evidence="2">Expedition CK06-06</strain>
    </source>
</reference>
<feature type="compositionally biased region" description="Basic and acidic residues" evidence="1">
    <location>
        <begin position="23"/>
        <end position="37"/>
    </location>
</feature>
<organism evidence="2">
    <name type="scientific">marine sediment metagenome</name>
    <dbReference type="NCBI Taxonomy" id="412755"/>
    <lineage>
        <taxon>unclassified sequences</taxon>
        <taxon>metagenomes</taxon>
        <taxon>ecological metagenomes</taxon>
    </lineage>
</organism>
<gene>
    <name evidence="2" type="ORF">S01H4_10579</name>
</gene>
<evidence type="ECO:0000256" key="1">
    <source>
        <dbReference type="SAM" id="MobiDB-lite"/>
    </source>
</evidence>
<protein>
    <submittedName>
        <fullName evidence="2">Uncharacterized protein</fullName>
    </submittedName>
</protein>
<evidence type="ECO:0000313" key="2">
    <source>
        <dbReference type="EMBL" id="GAG66015.1"/>
    </source>
</evidence>
<feature type="region of interest" description="Disordered" evidence="1">
    <location>
        <begin position="1"/>
        <end position="37"/>
    </location>
</feature>
<dbReference type="Gene3D" id="2.40.420.20">
    <property type="match status" value="1"/>
</dbReference>
<proteinExistence type="predicted"/>
<accession>X0Z9J3</accession>
<comment type="caution">
    <text evidence="2">The sequence shown here is derived from an EMBL/GenBank/DDBJ whole genome shotgun (WGS) entry which is preliminary data.</text>
</comment>
<feature type="non-terminal residue" evidence="2">
    <location>
        <position position="1"/>
    </location>
</feature>
<name>X0Z9J3_9ZZZZ</name>